<feature type="transmembrane region" description="Helical" evidence="1">
    <location>
        <begin position="128"/>
        <end position="154"/>
    </location>
</feature>
<reference evidence="2 3" key="1">
    <citation type="journal article" date="2016" name="Environ. Microbiol.">
        <title>Effector profiles distinguish formae speciales of Fusarium oxysporum.</title>
        <authorList>
            <person name="van Dam P."/>
            <person name="Fokkens L."/>
            <person name="Schmidt S.M."/>
            <person name="Linmans J.H."/>
            <person name="Kistler H.C."/>
            <person name="Ma L.J."/>
            <person name="Rep M."/>
        </authorList>
    </citation>
    <scope>NUCLEOTIDE SEQUENCE [LARGE SCALE GENOMIC DNA]</scope>
    <source>
        <strain evidence="2 3">Forc016</strain>
    </source>
</reference>
<evidence type="ECO:0000313" key="3">
    <source>
        <dbReference type="Proteomes" id="UP000219602"/>
    </source>
</evidence>
<evidence type="ECO:0000313" key="2">
    <source>
        <dbReference type="EMBL" id="PCD21474.1"/>
    </source>
</evidence>
<dbReference type="Proteomes" id="UP000219602">
    <property type="component" value="Unassembled WGS sequence"/>
</dbReference>
<feature type="transmembrane region" description="Helical" evidence="1">
    <location>
        <begin position="77"/>
        <end position="95"/>
    </location>
</feature>
<gene>
    <name evidence="2" type="ORF">AU210_016436</name>
</gene>
<keyword evidence="1" id="KW-0472">Membrane</keyword>
<keyword evidence="1" id="KW-1133">Transmembrane helix</keyword>
<dbReference type="EMBL" id="MABQ02000013">
    <property type="protein sequence ID" value="PCD21474.1"/>
    <property type="molecule type" value="Genomic_DNA"/>
</dbReference>
<dbReference type="AlphaFoldDB" id="A0A2H3G302"/>
<name>A0A2H3G302_FUSOX</name>
<evidence type="ECO:0000256" key="1">
    <source>
        <dbReference type="SAM" id="Phobius"/>
    </source>
</evidence>
<sequence length="166" mass="18196">MWQVYELLTRARQWNSGSSSINSLLASTIFDSAGAILQSMMTGLKDQQRNISSDELASKISEFFSGPGNDVHGSGKVSPLALGLLTLALVWWISLAQMARRVILSLALYFLGRIGIANFILSKQQARLVAFLIFFVGPQILNCMILVVVIAYAIKQGLKPEVPQPQ</sequence>
<keyword evidence="1" id="KW-0812">Transmembrane</keyword>
<feature type="transmembrane region" description="Helical" evidence="1">
    <location>
        <begin position="102"/>
        <end position="122"/>
    </location>
</feature>
<protein>
    <submittedName>
        <fullName evidence="2">Uncharacterized protein</fullName>
    </submittedName>
</protein>
<organism evidence="2 3">
    <name type="scientific">Fusarium oxysporum f. sp. radicis-cucumerinum</name>
    <dbReference type="NCBI Taxonomy" id="327505"/>
    <lineage>
        <taxon>Eukaryota</taxon>
        <taxon>Fungi</taxon>
        <taxon>Dikarya</taxon>
        <taxon>Ascomycota</taxon>
        <taxon>Pezizomycotina</taxon>
        <taxon>Sordariomycetes</taxon>
        <taxon>Hypocreomycetidae</taxon>
        <taxon>Hypocreales</taxon>
        <taxon>Nectriaceae</taxon>
        <taxon>Fusarium</taxon>
        <taxon>Fusarium oxysporum species complex</taxon>
    </lineage>
</organism>
<reference evidence="2 3" key="2">
    <citation type="journal article" date="2017" name="Sci. Rep.">
        <title>A mobile pathogenicity chromosome in Fusarium oxysporum for infection of multiple cucurbit species.</title>
        <authorList>
            <person name="van Dam P."/>
            <person name="Fokkens L."/>
            <person name="Ayukawa Y."/>
            <person name="van der Gragt M."/>
            <person name="Ter Horst A."/>
            <person name="Brankovics B."/>
            <person name="Houterman P.M."/>
            <person name="Arie T."/>
            <person name="Rep M."/>
        </authorList>
    </citation>
    <scope>NUCLEOTIDE SEQUENCE [LARGE SCALE GENOMIC DNA]</scope>
    <source>
        <strain evidence="2 3">Forc016</strain>
    </source>
</reference>
<comment type="caution">
    <text evidence="2">The sequence shown here is derived from an EMBL/GenBank/DDBJ whole genome shotgun (WGS) entry which is preliminary data.</text>
</comment>
<proteinExistence type="predicted"/>
<accession>A0A2H3G302</accession>